<dbReference type="EMBL" id="KV448126">
    <property type="protein sequence ID" value="OAX44274.1"/>
    <property type="molecule type" value="Genomic_DNA"/>
</dbReference>
<reference evidence="2 3" key="1">
    <citation type="submission" date="2016-06" db="EMBL/GenBank/DDBJ databases">
        <title>Comparative genomics of the ectomycorrhizal sister species Rhizopogon vinicolor and Rhizopogon vesiculosus (Basidiomycota: Boletales) reveals a divergence of the mating type B locus.</title>
        <authorList>
            <consortium name="DOE Joint Genome Institute"/>
            <person name="Mujic A.B."/>
            <person name="Kuo A."/>
            <person name="Tritt A."/>
            <person name="Lipzen A."/>
            <person name="Chen C."/>
            <person name="Johnson J."/>
            <person name="Sharma A."/>
            <person name="Barry K."/>
            <person name="Grigoriev I.V."/>
            <person name="Spatafora J.W."/>
        </authorList>
    </citation>
    <scope>NUCLEOTIDE SEQUENCE [LARGE SCALE GENOMIC DNA]</scope>
    <source>
        <strain evidence="2 3">AM-OR11-026</strain>
    </source>
</reference>
<dbReference type="Proteomes" id="UP000092154">
    <property type="component" value="Unassembled WGS sequence"/>
</dbReference>
<proteinExistence type="predicted"/>
<name>A0A1B7NHJ6_9AGAM</name>
<dbReference type="AlphaFoldDB" id="A0A1B7NHJ6"/>
<evidence type="ECO:0000313" key="3">
    <source>
        <dbReference type="Proteomes" id="UP000092154"/>
    </source>
</evidence>
<sequence length="108" mass="12102">MPLQDHLKCSFLARHLKPCPVIVTASRPRKLYWTAPRAVLLEEENGYGSTDARTQPESTAHRPQRLQRQAATQPPRAECDHGYWGNFCLALCIPHHLRPVPAAQPAAS</sequence>
<feature type="region of interest" description="Disordered" evidence="1">
    <location>
        <begin position="44"/>
        <end position="77"/>
    </location>
</feature>
<protein>
    <submittedName>
        <fullName evidence="2">Uncharacterized protein</fullName>
    </submittedName>
</protein>
<feature type="compositionally biased region" description="Polar residues" evidence="1">
    <location>
        <begin position="47"/>
        <end position="58"/>
    </location>
</feature>
<evidence type="ECO:0000313" key="2">
    <source>
        <dbReference type="EMBL" id="OAX44274.1"/>
    </source>
</evidence>
<dbReference type="InParanoid" id="A0A1B7NHJ6"/>
<evidence type="ECO:0000256" key="1">
    <source>
        <dbReference type="SAM" id="MobiDB-lite"/>
    </source>
</evidence>
<gene>
    <name evidence="2" type="ORF">K503DRAFT_446916</name>
</gene>
<organism evidence="2 3">
    <name type="scientific">Rhizopogon vinicolor AM-OR11-026</name>
    <dbReference type="NCBI Taxonomy" id="1314800"/>
    <lineage>
        <taxon>Eukaryota</taxon>
        <taxon>Fungi</taxon>
        <taxon>Dikarya</taxon>
        <taxon>Basidiomycota</taxon>
        <taxon>Agaricomycotina</taxon>
        <taxon>Agaricomycetes</taxon>
        <taxon>Agaricomycetidae</taxon>
        <taxon>Boletales</taxon>
        <taxon>Suillineae</taxon>
        <taxon>Rhizopogonaceae</taxon>
        <taxon>Rhizopogon</taxon>
    </lineage>
</organism>
<accession>A0A1B7NHJ6</accession>
<keyword evidence="3" id="KW-1185">Reference proteome</keyword>